<feature type="chain" id="PRO_5028842347" evidence="1">
    <location>
        <begin position="24"/>
        <end position="144"/>
    </location>
</feature>
<gene>
    <name evidence="3" type="ORF">H9L13_11890</name>
</gene>
<evidence type="ECO:0000313" key="3">
    <source>
        <dbReference type="EMBL" id="QNN67292.1"/>
    </source>
</evidence>
<feature type="domain" description="CHRD" evidence="2">
    <location>
        <begin position="29"/>
        <end position="144"/>
    </location>
</feature>
<dbReference type="Proteomes" id="UP000515971">
    <property type="component" value="Chromosome"/>
</dbReference>
<dbReference type="EMBL" id="CP060718">
    <property type="protein sequence ID" value="QNN67292.1"/>
    <property type="molecule type" value="Genomic_DNA"/>
</dbReference>
<keyword evidence="1" id="KW-0732">Signal</keyword>
<dbReference type="KEGG" id="slut:H9L13_11890"/>
<proteinExistence type="predicted"/>
<reference evidence="3 4" key="1">
    <citation type="submission" date="2020-08" db="EMBL/GenBank/DDBJ databases">
        <title>Genome sequence of Sphingomonas lutea KCTC 23642T.</title>
        <authorList>
            <person name="Hyun D.-W."/>
            <person name="Bae J.-W."/>
        </authorList>
    </citation>
    <scope>NUCLEOTIDE SEQUENCE [LARGE SCALE GENOMIC DNA]</scope>
    <source>
        <strain evidence="3 4">KCTC 23642</strain>
    </source>
</reference>
<protein>
    <submittedName>
        <fullName evidence="3">CHRD domain-containing protein</fullName>
    </submittedName>
</protein>
<evidence type="ECO:0000259" key="2">
    <source>
        <dbReference type="SMART" id="SM00754"/>
    </source>
</evidence>
<dbReference type="InterPro" id="IPR010895">
    <property type="entry name" value="CHRD"/>
</dbReference>
<dbReference type="SMART" id="SM00754">
    <property type="entry name" value="CHRD"/>
    <property type="match status" value="1"/>
</dbReference>
<keyword evidence="4" id="KW-1185">Reference proteome</keyword>
<dbReference type="Pfam" id="PF07452">
    <property type="entry name" value="CHRD"/>
    <property type="match status" value="1"/>
</dbReference>
<dbReference type="AlphaFoldDB" id="A0A7G9SHG7"/>
<evidence type="ECO:0000256" key="1">
    <source>
        <dbReference type="SAM" id="SignalP"/>
    </source>
</evidence>
<name>A0A7G9SHG7_9SPHN</name>
<evidence type="ECO:0000313" key="4">
    <source>
        <dbReference type="Proteomes" id="UP000515971"/>
    </source>
</evidence>
<sequence length="144" mass="14728">MRRIVIPAVLAAAAVLGTAAANAQDDSGKRFRVMLEGEVEVPVQGDPDGTGTATVRINPGQGQLCYTLAVRDIQPATAAHIHEAPAGSAGPVVVGLTAPTSGSSSGCVSVSRAQALEIIREPENYYVNVHNAQYPGGALRAQLG</sequence>
<dbReference type="RefSeq" id="WP_187537881.1">
    <property type="nucleotide sequence ID" value="NZ_BAABJT010000001.1"/>
</dbReference>
<feature type="signal peptide" evidence="1">
    <location>
        <begin position="1"/>
        <end position="23"/>
    </location>
</feature>
<accession>A0A7G9SHG7</accession>
<organism evidence="3 4">
    <name type="scientific">Sphingomonas lutea</name>
    <dbReference type="NCBI Taxonomy" id="1045317"/>
    <lineage>
        <taxon>Bacteria</taxon>
        <taxon>Pseudomonadati</taxon>
        <taxon>Pseudomonadota</taxon>
        <taxon>Alphaproteobacteria</taxon>
        <taxon>Sphingomonadales</taxon>
        <taxon>Sphingomonadaceae</taxon>
        <taxon>Sphingomonas</taxon>
    </lineage>
</organism>